<dbReference type="RefSeq" id="WP_230792978.1">
    <property type="nucleotide sequence ID" value="NZ_JAJNCO010000048.1"/>
</dbReference>
<feature type="domain" description="DUF2510" evidence="2">
    <location>
        <begin position="6"/>
        <end position="38"/>
    </location>
</feature>
<evidence type="ECO:0000313" key="4">
    <source>
        <dbReference type="Proteomes" id="UP001198630"/>
    </source>
</evidence>
<evidence type="ECO:0000256" key="1">
    <source>
        <dbReference type="SAM" id="MobiDB-lite"/>
    </source>
</evidence>
<accession>A0AAW4XPR2</accession>
<dbReference type="InterPro" id="IPR018929">
    <property type="entry name" value="DUF2510"/>
</dbReference>
<reference evidence="3" key="1">
    <citation type="submission" date="2021-11" db="EMBL/GenBank/DDBJ databases">
        <title>Development of a sustainable strategy for remediation of hydrocarbon-contaminated territories based on the waste exchange concept.</title>
        <authorList>
            <person name="Elkin A."/>
        </authorList>
    </citation>
    <scope>NUCLEOTIDE SEQUENCE</scope>
    <source>
        <strain evidence="3">IEGM 757</strain>
    </source>
</reference>
<name>A0AAW4XPR2_RHORH</name>
<dbReference type="AlphaFoldDB" id="A0AAW4XPR2"/>
<organism evidence="3 4">
    <name type="scientific">Rhodococcus rhodochrous</name>
    <dbReference type="NCBI Taxonomy" id="1829"/>
    <lineage>
        <taxon>Bacteria</taxon>
        <taxon>Bacillati</taxon>
        <taxon>Actinomycetota</taxon>
        <taxon>Actinomycetes</taxon>
        <taxon>Mycobacteriales</taxon>
        <taxon>Nocardiaceae</taxon>
        <taxon>Rhodococcus</taxon>
    </lineage>
</organism>
<gene>
    <name evidence="3" type="ORF">LQ384_28870</name>
</gene>
<feature type="compositionally biased region" description="Basic and acidic residues" evidence="1">
    <location>
        <begin position="10"/>
        <end position="19"/>
    </location>
</feature>
<evidence type="ECO:0000313" key="3">
    <source>
        <dbReference type="EMBL" id="MCD2115087.1"/>
    </source>
</evidence>
<proteinExistence type="predicted"/>
<dbReference type="Pfam" id="PF10708">
    <property type="entry name" value="DUF2510"/>
    <property type="match status" value="1"/>
</dbReference>
<sequence length="203" mass="21542">MTNPPPGWHPDPRDRRLVRWWDGQQWTDATRPASGATPPVAPGSTRSPQPQPGHNPQPQPEPGKPRNWKTVAAKIVGGIVTVYLVAVACNAVIFAGNDDDTSTAATTTTRSAADKQAEQAADRARYNESLALTQAELDCKQLVEQALVFPASAEYTDIASRKLASGGIVTVGTVDSDNALGAAIRSTFSCSTNAGNTTLEYLE</sequence>
<evidence type="ECO:0000259" key="2">
    <source>
        <dbReference type="Pfam" id="PF10708"/>
    </source>
</evidence>
<dbReference type="EMBL" id="JAJNCO010000048">
    <property type="protein sequence ID" value="MCD2115087.1"/>
    <property type="molecule type" value="Genomic_DNA"/>
</dbReference>
<protein>
    <submittedName>
        <fullName evidence="3">DUF2510 domain-containing protein</fullName>
    </submittedName>
</protein>
<feature type="region of interest" description="Disordered" evidence="1">
    <location>
        <begin position="1"/>
        <end position="67"/>
    </location>
</feature>
<dbReference type="Proteomes" id="UP001198630">
    <property type="component" value="Unassembled WGS sequence"/>
</dbReference>
<comment type="caution">
    <text evidence="3">The sequence shown here is derived from an EMBL/GenBank/DDBJ whole genome shotgun (WGS) entry which is preliminary data.</text>
</comment>
<feature type="compositionally biased region" description="Pro residues" evidence="1">
    <location>
        <begin position="49"/>
        <end position="62"/>
    </location>
</feature>